<dbReference type="SUPFAM" id="SSF53850">
    <property type="entry name" value="Periplasmic binding protein-like II"/>
    <property type="match status" value="1"/>
</dbReference>
<dbReference type="Proteomes" id="UP000002596">
    <property type="component" value="Chromosome"/>
</dbReference>
<dbReference type="GO" id="GO:0046872">
    <property type="term" value="F:metal ion binding"/>
    <property type="evidence" value="ECO:0007669"/>
    <property type="project" value="UniProtKB-KW"/>
</dbReference>
<dbReference type="GO" id="GO:1901359">
    <property type="term" value="F:tungstate binding"/>
    <property type="evidence" value="ECO:0007669"/>
    <property type="project" value="UniProtKB-ARBA"/>
</dbReference>
<name>A1TNS4_PARC0</name>
<feature type="binding site" evidence="6">
    <location>
        <position position="181"/>
    </location>
    <ligand>
        <name>molybdate</name>
        <dbReference type="ChEBI" id="CHEBI:36264"/>
    </ligand>
</feature>
<dbReference type="Pfam" id="PF13531">
    <property type="entry name" value="SBP_bac_11"/>
    <property type="match status" value="1"/>
</dbReference>
<evidence type="ECO:0000256" key="4">
    <source>
        <dbReference type="ARBA" id="ARBA00022729"/>
    </source>
</evidence>
<feature type="binding site" evidence="6">
    <location>
        <position position="73"/>
    </location>
    <ligand>
        <name>molybdate</name>
        <dbReference type="ChEBI" id="CHEBI:36264"/>
    </ligand>
</feature>
<dbReference type="PANTHER" id="PTHR30632">
    <property type="entry name" value="MOLYBDATE-BINDING PERIPLASMIC PROTEIN"/>
    <property type="match status" value="1"/>
</dbReference>
<reference evidence="7 8" key="1">
    <citation type="submission" date="2006-12" db="EMBL/GenBank/DDBJ databases">
        <title>Complete sequence of Acidovorax avenae subsp. citrulli AAC00-1.</title>
        <authorList>
            <consortium name="US DOE Joint Genome Institute"/>
            <person name="Copeland A."/>
            <person name="Lucas S."/>
            <person name="Lapidus A."/>
            <person name="Barry K."/>
            <person name="Detter J.C."/>
            <person name="Glavina del Rio T."/>
            <person name="Dalin E."/>
            <person name="Tice H."/>
            <person name="Pitluck S."/>
            <person name="Kiss H."/>
            <person name="Brettin T."/>
            <person name="Bruce D."/>
            <person name="Han C."/>
            <person name="Tapia R."/>
            <person name="Gilna P."/>
            <person name="Schmutz J."/>
            <person name="Larimer F."/>
            <person name="Land M."/>
            <person name="Hauser L."/>
            <person name="Kyrpides N."/>
            <person name="Kim E."/>
            <person name="Stahl D."/>
            <person name="Richardson P."/>
        </authorList>
    </citation>
    <scope>NUCLEOTIDE SEQUENCE [LARGE SCALE GENOMIC DNA]</scope>
    <source>
        <strain evidence="7 8">AAC00-1</strain>
    </source>
</reference>
<keyword evidence="3 6" id="KW-0479">Metal-binding</keyword>
<accession>A1TNS4</accession>
<dbReference type="EMBL" id="CP000512">
    <property type="protein sequence ID" value="ABM32612.1"/>
    <property type="molecule type" value="Genomic_DNA"/>
</dbReference>
<dbReference type="HOGENOM" id="CLU_065520_1_0_4"/>
<dbReference type="Gene3D" id="3.40.190.10">
    <property type="entry name" value="Periplasmic binding protein-like II"/>
    <property type="match status" value="2"/>
</dbReference>
<dbReference type="InterPro" id="IPR044084">
    <property type="entry name" value="AvModA-like_subst-bd"/>
</dbReference>
<dbReference type="KEGG" id="aav:Aave_2028"/>
<evidence type="ECO:0000313" key="7">
    <source>
        <dbReference type="EMBL" id="ABM32612.1"/>
    </source>
</evidence>
<evidence type="ECO:0000256" key="5">
    <source>
        <dbReference type="ARBA" id="ARBA00062515"/>
    </source>
</evidence>
<evidence type="ECO:0000256" key="6">
    <source>
        <dbReference type="PIRSR" id="PIRSR004846-1"/>
    </source>
</evidence>
<dbReference type="CDD" id="cd13539">
    <property type="entry name" value="PBP2_AvModA"/>
    <property type="match status" value="1"/>
</dbReference>
<dbReference type="GO" id="GO:0015689">
    <property type="term" value="P:molybdate ion transport"/>
    <property type="evidence" value="ECO:0007669"/>
    <property type="project" value="InterPro"/>
</dbReference>
<evidence type="ECO:0000313" key="8">
    <source>
        <dbReference type="Proteomes" id="UP000002596"/>
    </source>
</evidence>
<proteinExistence type="inferred from homology"/>
<evidence type="ECO:0000256" key="1">
    <source>
        <dbReference type="ARBA" id="ARBA00009175"/>
    </source>
</evidence>
<keyword evidence="4" id="KW-0732">Signal</keyword>
<comment type="similarity">
    <text evidence="1">Belongs to the bacterial solute-binding protein ModA family.</text>
</comment>
<evidence type="ECO:0000256" key="2">
    <source>
        <dbReference type="ARBA" id="ARBA00022505"/>
    </source>
</evidence>
<protein>
    <submittedName>
        <fullName evidence="7">Molybdenum ABC transporter, periplasmic molybdate-binding protein</fullName>
    </submittedName>
</protein>
<dbReference type="STRING" id="397945.Aave_2028"/>
<dbReference type="PANTHER" id="PTHR30632:SF14">
    <property type="entry name" value="TUNGSTATE_MOLYBDATE_CHROMATE-BINDING PROTEIN MODA"/>
    <property type="match status" value="1"/>
</dbReference>
<gene>
    <name evidence="7" type="ordered locus">Aave_2028</name>
</gene>
<keyword evidence="2 6" id="KW-0500">Molybdenum</keyword>
<dbReference type="GO" id="GO:0030973">
    <property type="term" value="F:molybdate ion binding"/>
    <property type="evidence" value="ECO:0007669"/>
    <property type="project" value="InterPro"/>
</dbReference>
<dbReference type="InterPro" id="IPR050682">
    <property type="entry name" value="ModA/WtpA"/>
</dbReference>
<sequence>MNSAMLQSIPSFHLCFPVVTLLLPCVCLGPLSSAWAGEAHVAVAANFTAPMQKIAAAFEQDTGHKAVLSFGATGKFYAQIRNGAPFQVFLAADDATPRRVESEGLGVQGSRFTYAVGRLVLWSPRGNYVDGQGQVLRTGDFTHLSIANPKLAPYGLAAVQTMEKLGLSDALEPRLVTGENIAQAYQFVASGNAQLGFVALSQVMEDGRIAKGSAWQVPDAMHEPIRQDAVLLATGKDNAAAAALMQYLRGDKAREIIRRYGYGL</sequence>
<dbReference type="FunFam" id="3.40.190.10:FF:000035">
    <property type="entry name" value="Molybdate ABC transporter substrate-binding protein"/>
    <property type="match status" value="1"/>
</dbReference>
<evidence type="ECO:0000256" key="3">
    <source>
        <dbReference type="ARBA" id="ARBA00022723"/>
    </source>
</evidence>
<comment type="subunit">
    <text evidence="5">The complex is composed of two ATP-binding proteins (ModC), two transmembrane proteins (ModB) and a solute-binding protein (ModA).</text>
</comment>
<dbReference type="eggNOG" id="COG0725">
    <property type="taxonomic scope" value="Bacteria"/>
</dbReference>
<dbReference type="AlphaFoldDB" id="A1TNS4"/>
<dbReference type="NCBIfam" id="TIGR01256">
    <property type="entry name" value="modA"/>
    <property type="match status" value="1"/>
</dbReference>
<dbReference type="PIRSF" id="PIRSF004846">
    <property type="entry name" value="ModA"/>
    <property type="match status" value="1"/>
</dbReference>
<organism evidence="7 8">
    <name type="scientific">Paracidovorax citrulli (strain AAC00-1)</name>
    <name type="common">Acidovorax citrulli</name>
    <dbReference type="NCBI Taxonomy" id="397945"/>
    <lineage>
        <taxon>Bacteria</taxon>
        <taxon>Pseudomonadati</taxon>
        <taxon>Pseudomonadota</taxon>
        <taxon>Betaproteobacteria</taxon>
        <taxon>Burkholderiales</taxon>
        <taxon>Comamonadaceae</taxon>
        <taxon>Paracidovorax</taxon>
    </lineage>
</organism>
<dbReference type="InterPro" id="IPR005950">
    <property type="entry name" value="ModA"/>
</dbReference>